<keyword evidence="1" id="KW-0732">Signal</keyword>
<dbReference type="CDD" id="cd00077">
    <property type="entry name" value="HDc"/>
    <property type="match status" value="1"/>
</dbReference>
<dbReference type="Pfam" id="PF01966">
    <property type="entry name" value="HD"/>
    <property type="match status" value="1"/>
</dbReference>
<dbReference type="Gene3D" id="1.10.3210.10">
    <property type="entry name" value="Hypothetical protein af1432"/>
    <property type="match status" value="1"/>
</dbReference>
<evidence type="ECO:0000313" key="3">
    <source>
        <dbReference type="EMBL" id="VFA83316.1"/>
    </source>
</evidence>
<protein>
    <submittedName>
        <fullName evidence="3">HD domain protein, cyanamide hydratase family</fullName>
    </submittedName>
</protein>
<dbReference type="SUPFAM" id="SSF109604">
    <property type="entry name" value="HD-domain/PDEase-like"/>
    <property type="match status" value="1"/>
</dbReference>
<dbReference type="EMBL" id="CAACYE010000005">
    <property type="protein sequence ID" value="VFA83316.1"/>
    <property type="molecule type" value="Genomic_DNA"/>
</dbReference>
<proteinExistence type="predicted"/>
<feature type="chain" id="PRO_5039662482" evidence="1">
    <location>
        <begin position="23"/>
        <end position="248"/>
    </location>
</feature>
<dbReference type="InterPro" id="IPR006674">
    <property type="entry name" value="HD_domain"/>
</dbReference>
<reference evidence="3" key="1">
    <citation type="submission" date="2019-02" db="EMBL/GenBank/DDBJ databases">
        <authorList>
            <consortium name="Pathogen Informatics"/>
        </authorList>
    </citation>
    <scope>NUCLEOTIDE SEQUENCE</scope>
    <source>
        <strain evidence="3">3012STDY6733949</strain>
    </source>
</reference>
<sequence length="248" mass="26910">MSLSRRAALGASAAVLASAAVAAADAHQPAAPDDPLAVPTTPLARRATELIDAELPAHLRNHSVRGFLFARAVAAARGMRPGHDYDEELMYLISALHDIGLAEIANGSQRFEFDGADYAAEFLERNGVTDERVDVVWDAIAWHTTGFGDSPVHRRRRRPEMWITVEGIGIDVAGGPADLPPGLADRVHERYPRLGGSRALTEAIERQALADPRKAPPATLPGEIVHQRHPHLPYLTWDVILASSGWRD</sequence>
<dbReference type="AlphaFoldDB" id="A0A449GBY8"/>
<organism evidence="3">
    <name type="scientific">Nocardia farcinica</name>
    <dbReference type="NCBI Taxonomy" id="37329"/>
    <lineage>
        <taxon>Bacteria</taxon>
        <taxon>Bacillati</taxon>
        <taxon>Actinomycetota</taxon>
        <taxon>Actinomycetes</taxon>
        <taxon>Mycobacteriales</taxon>
        <taxon>Nocardiaceae</taxon>
        <taxon>Nocardia</taxon>
    </lineage>
</organism>
<evidence type="ECO:0000259" key="2">
    <source>
        <dbReference type="Pfam" id="PF01966"/>
    </source>
</evidence>
<feature type="signal peptide" evidence="1">
    <location>
        <begin position="1"/>
        <end position="22"/>
    </location>
</feature>
<dbReference type="InterPro" id="IPR003607">
    <property type="entry name" value="HD/PDEase_dom"/>
</dbReference>
<accession>A0A449GBY8</accession>
<dbReference type="RefSeq" id="WP_137354719.1">
    <property type="nucleotide sequence ID" value="NZ_CAACYE020000001.1"/>
</dbReference>
<gene>
    <name evidence="3" type="ORF">NCTC1935_01138</name>
</gene>
<dbReference type="PANTHER" id="PTHR35569">
    <property type="entry name" value="CYANAMIDE HYDRATASE DDI2-RELATED"/>
    <property type="match status" value="1"/>
</dbReference>
<dbReference type="PANTHER" id="PTHR35569:SF1">
    <property type="entry name" value="CYANAMIDE HYDRATASE DDI2-RELATED"/>
    <property type="match status" value="1"/>
</dbReference>
<dbReference type="InterPro" id="IPR006311">
    <property type="entry name" value="TAT_signal"/>
</dbReference>
<dbReference type="PROSITE" id="PS51318">
    <property type="entry name" value="TAT"/>
    <property type="match status" value="1"/>
</dbReference>
<name>A0A449GBY8_NOCFR</name>
<feature type="domain" description="HD" evidence="2">
    <location>
        <begin position="61"/>
        <end position="173"/>
    </location>
</feature>
<evidence type="ECO:0000256" key="1">
    <source>
        <dbReference type="SAM" id="SignalP"/>
    </source>
</evidence>